<dbReference type="AlphaFoldDB" id="A0A395I2U7"/>
<accession>A0A395I2U7</accession>
<proteinExistence type="predicted"/>
<evidence type="ECO:0000313" key="2">
    <source>
        <dbReference type="EMBL" id="RAL14380.1"/>
    </source>
</evidence>
<evidence type="ECO:0000313" key="3">
    <source>
        <dbReference type="Proteomes" id="UP000248961"/>
    </source>
</evidence>
<feature type="compositionally biased region" description="Acidic residues" evidence="1">
    <location>
        <begin position="62"/>
        <end position="74"/>
    </location>
</feature>
<feature type="region of interest" description="Disordered" evidence="1">
    <location>
        <begin position="54"/>
        <end position="78"/>
    </location>
</feature>
<organism evidence="2 3">
    <name type="scientific">Aspergillus homomorphus (strain CBS 101889)</name>
    <dbReference type="NCBI Taxonomy" id="1450537"/>
    <lineage>
        <taxon>Eukaryota</taxon>
        <taxon>Fungi</taxon>
        <taxon>Dikarya</taxon>
        <taxon>Ascomycota</taxon>
        <taxon>Pezizomycotina</taxon>
        <taxon>Eurotiomycetes</taxon>
        <taxon>Eurotiomycetidae</taxon>
        <taxon>Eurotiales</taxon>
        <taxon>Aspergillaceae</taxon>
        <taxon>Aspergillus</taxon>
        <taxon>Aspergillus subgen. Circumdati</taxon>
    </lineage>
</organism>
<name>A0A395I2U7_ASPHC</name>
<sequence length="345" mass="39875">MDYLTGIAAEKYEKVGVVRLVLEQDHAIITFLVAKRVFELAIFRAAVEEQEEGVVSKREEKKEEEEEEEEEEKGEGEVNALAKRADDLYEARDSENYEWFSRFSRPYWLSACSRRIFRSYAAQMKTDLASHLVSMLLVHRDDSLAVIDQGHRRCLSSAPRIHENAQKALASLPRFKLSEAEVLDVIQPAWQYRVRIKRKTYIYIVQEDPAAWTPSAVAEGNAMGVIGLDTGYQPPPPRPLYLTWLPDPEDEPIGLPIGPPISSDWSIEWIKPCEDDLVLRYDVVWYPTYAKRHHRVIVHVHIARPPRNFNLETIERRIFESWDGLQDSLVDETPRETLHLPANLD</sequence>
<evidence type="ECO:0000256" key="1">
    <source>
        <dbReference type="SAM" id="MobiDB-lite"/>
    </source>
</evidence>
<protein>
    <submittedName>
        <fullName evidence="2">Uncharacterized protein</fullName>
    </submittedName>
</protein>
<reference evidence="2 3" key="1">
    <citation type="submission" date="2018-02" db="EMBL/GenBank/DDBJ databases">
        <title>The genomes of Aspergillus section Nigri reveals drivers in fungal speciation.</title>
        <authorList>
            <consortium name="DOE Joint Genome Institute"/>
            <person name="Vesth T.C."/>
            <person name="Nybo J."/>
            <person name="Theobald S."/>
            <person name="Brandl J."/>
            <person name="Frisvad J.C."/>
            <person name="Nielsen K.F."/>
            <person name="Lyhne E.K."/>
            <person name="Kogle M.E."/>
            <person name="Kuo A."/>
            <person name="Riley R."/>
            <person name="Clum A."/>
            <person name="Nolan M."/>
            <person name="Lipzen A."/>
            <person name="Salamov A."/>
            <person name="Henrissat B."/>
            <person name="Wiebenga A."/>
            <person name="De vries R.P."/>
            <person name="Grigoriev I.V."/>
            <person name="Mortensen U.H."/>
            <person name="Andersen M.R."/>
            <person name="Baker S.E."/>
        </authorList>
    </citation>
    <scope>NUCLEOTIDE SEQUENCE [LARGE SCALE GENOMIC DNA]</scope>
    <source>
        <strain evidence="2 3">CBS 101889</strain>
    </source>
</reference>
<gene>
    <name evidence="2" type="ORF">BO97DRAFT_422797</name>
</gene>
<dbReference type="GeneID" id="37201118"/>
<dbReference type="EMBL" id="KZ824275">
    <property type="protein sequence ID" value="RAL14380.1"/>
    <property type="molecule type" value="Genomic_DNA"/>
</dbReference>
<dbReference type="Proteomes" id="UP000248961">
    <property type="component" value="Unassembled WGS sequence"/>
</dbReference>
<keyword evidence="3" id="KW-1185">Reference proteome</keyword>
<dbReference type="VEuPathDB" id="FungiDB:BO97DRAFT_422797"/>
<dbReference type="RefSeq" id="XP_025553534.1">
    <property type="nucleotide sequence ID" value="XM_025696829.1"/>
</dbReference>